<comment type="caution">
    <text evidence="1">The sequence shown here is derived from an EMBL/GenBank/DDBJ whole genome shotgun (WGS) entry which is preliminary data.</text>
</comment>
<organism evidence="1">
    <name type="scientific">marine sediment metagenome</name>
    <dbReference type="NCBI Taxonomy" id="412755"/>
    <lineage>
        <taxon>unclassified sequences</taxon>
        <taxon>metagenomes</taxon>
        <taxon>ecological metagenomes</taxon>
    </lineage>
</organism>
<name>A0A0F9HFW4_9ZZZZ</name>
<protein>
    <submittedName>
        <fullName evidence="1">Uncharacterized protein</fullName>
    </submittedName>
</protein>
<dbReference type="AlphaFoldDB" id="A0A0F9HFW4"/>
<dbReference type="EMBL" id="LAZR01015163">
    <property type="protein sequence ID" value="KKM14356.1"/>
    <property type="molecule type" value="Genomic_DNA"/>
</dbReference>
<accession>A0A0F9HFW4</accession>
<gene>
    <name evidence="1" type="ORF">LCGC14_1706940</name>
</gene>
<evidence type="ECO:0000313" key="1">
    <source>
        <dbReference type="EMBL" id="KKM14356.1"/>
    </source>
</evidence>
<sequence length="141" mass="16800">MKEIRYENYRVVIDPYISRWDNSPEKTCSQIIADIKRHIDGYDQVYMESDRIEYCAYCDRDWDADEEGRPECCITAQLEFLETQRIGFCPLCYEEVQFGDGCICKRYQQVFGNEPMGPFPYIGNFQVYVNSHWPIKEQEQS</sequence>
<proteinExistence type="predicted"/>
<reference evidence="1" key="1">
    <citation type="journal article" date="2015" name="Nature">
        <title>Complex archaea that bridge the gap between prokaryotes and eukaryotes.</title>
        <authorList>
            <person name="Spang A."/>
            <person name="Saw J.H."/>
            <person name="Jorgensen S.L."/>
            <person name="Zaremba-Niedzwiedzka K."/>
            <person name="Martijn J."/>
            <person name="Lind A.E."/>
            <person name="van Eijk R."/>
            <person name="Schleper C."/>
            <person name="Guy L."/>
            <person name="Ettema T.J."/>
        </authorList>
    </citation>
    <scope>NUCLEOTIDE SEQUENCE</scope>
</reference>